<dbReference type="OrthoDB" id="3269398at2759"/>
<feature type="compositionally biased region" description="Polar residues" evidence="1">
    <location>
        <begin position="125"/>
        <end position="148"/>
    </location>
</feature>
<dbReference type="EMBL" id="MU128924">
    <property type="protein sequence ID" value="KAF9518503.1"/>
    <property type="molecule type" value="Genomic_DNA"/>
</dbReference>
<evidence type="ECO:0000313" key="2">
    <source>
        <dbReference type="EMBL" id="KAF9518503.1"/>
    </source>
</evidence>
<proteinExistence type="predicted"/>
<feature type="region of interest" description="Disordered" evidence="1">
    <location>
        <begin position="121"/>
        <end position="174"/>
    </location>
</feature>
<evidence type="ECO:0000256" key="1">
    <source>
        <dbReference type="SAM" id="MobiDB-lite"/>
    </source>
</evidence>
<reference evidence="2" key="1">
    <citation type="journal article" date="2020" name="Nat. Commun.">
        <title>Large-scale genome sequencing of mycorrhizal fungi provides insights into the early evolution of symbiotic traits.</title>
        <authorList>
            <person name="Miyauchi S."/>
            <person name="Kiss E."/>
            <person name="Kuo A."/>
            <person name="Drula E."/>
            <person name="Kohler A."/>
            <person name="Sanchez-Garcia M."/>
            <person name="Morin E."/>
            <person name="Andreopoulos B."/>
            <person name="Barry K.W."/>
            <person name="Bonito G."/>
            <person name="Buee M."/>
            <person name="Carver A."/>
            <person name="Chen C."/>
            <person name="Cichocki N."/>
            <person name="Clum A."/>
            <person name="Culley D."/>
            <person name="Crous P.W."/>
            <person name="Fauchery L."/>
            <person name="Girlanda M."/>
            <person name="Hayes R.D."/>
            <person name="Keri Z."/>
            <person name="LaButti K."/>
            <person name="Lipzen A."/>
            <person name="Lombard V."/>
            <person name="Magnuson J."/>
            <person name="Maillard F."/>
            <person name="Murat C."/>
            <person name="Nolan M."/>
            <person name="Ohm R.A."/>
            <person name="Pangilinan J."/>
            <person name="Pereira M.F."/>
            <person name="Perotto S."/>
            <person name="Peter M."/>
            <person name="Pfister S."/>
            <person name="Riley R."/>
            <person name="Sitrit Y."/>
            <person name="Stielow J.B."/>
            <person name="Szollosi G."/>
            <person name="Zifcakova L."/>
            <person name="Stursova M."/>
            <person name="Spatafora J.W."/>
            <person name="Tedersoo L."/>
            <person name="Vaario L.M."/>
            <person name="Yamada A."/>
            <person name="Yan M."/>
            <person name="Wang P."/>
            <person name="Xu J."/>
            <person name="Bruns T."/>
            <person name="Baldrian P."/>
            <person name="Vilgalys R."/>
            <person name="Dunand C."/>
            <person name="Henrissat B."/>
            <person name="Grigoriev I.V."/>
            <person name="Hibbett D."/>
            <person name="Nagy L.G."/>
            <person name="Martin F.M."/>
        </authorList>
    </citation>
    <scope>NUCLEOTIDE SEQUENCE</scope>
    <source>
        <strain evidence="2">UP504</strain>
    </source>
</reference>
<gene>
    <name evidence="2" type="ORF">BS47DRAFT_259256</name>
</gene>
<comment type="caution">
    <text evidence="2">The sequence shown here is derived from an EMBL/GenBank/DDBJ whole genome shotgun (WGS) entry which is preliminary data.</text>
</comment>
<keyword evidence="3" id="KW-1185">Reference proteome</keyword>
<accession>A0A9P6B685</accession>
<dbReference type="Proteomes" id="UP000886523">
    <property type="component" value="Unassembled WGS sequence"/>
</dbReference>
<organism evidence="2 3">
    <name type="scientific">Hydnum rufescens UP504</name>
    <dbReference type="NCBI Taxonomy" id="1448309"/>
    <lineage>
        <taxon>Eukaryota</taxon>
        <taxon>Fungi</taxon>
        <taxon>Dikarya</taxon>
        <taxon>Basidiomycota</taxon>
        <taxon>Agaricomycotina</taxon>
        <taxon>Agaricomycetes</taxon>
        <taxon>Cantharellales</taxon>
        <taxon>Hydnaceae</taxon>
        <taxon>Hydnum</taxon>
    </lineage>
</organism>
<name>A0A9P6B685_9AGAM</name>
<protein>
    <submittedName>
        <fullName evidence="2">Uncharacterized protein</fullName>
    </submittedName>
</protein>
<sequence>MFALSVACSDYAPSIDDRSEIRSSFASDGVPLLRQPKDDVRVQHPSFRSPIHESFALEGSDSCASLHVPVGNAGNNLPSAFPRLSHVHHPEIVAALANRTPSHPGALYQEQLASRHPRANYRRLGSSSGHSQENMVNPTSTARGSNAILSGPVFGPAKEASSSTDARTSDASDLEPSLRHLKDLVVELYIDQERFREINPQFVFNHYTRGDQLSETAPESSASGGAEISPHVPSTFMPSVMFPGGIAEYRLIETQSWCFHYSCTYSAAHVTQW</sequence>
<dbReference type="AlphaFoldDB" id="A0A9P6B685"/>
<evidence type="ECO:0000313" key="3">
    <source>
        <dbReference type="Proteomes" id="UP000886523"/>
    </source>
</evidence>
<feature type="compositionally biased region" description="Low complexity" evidence="1">
    <location>
        <begin position="160"/>
        <end position="171"/>
    </location>
</feature>